<dbReference type="InterPro" id="IPR050297">
    <property type="entry name" value="LipidA_mod_glycosyltrf_83"/>
</dbReference>
<keyword evidence="2" id="KW-1003">Cell membrane</keyword>
<dbReference type="PANTHER" id="PTHR33908">
    <property type="entry name" value="MANNOSYLTRANSFERASE YKCB-RELATED"/>
    <property type="match status" value="1"/>
</dbReference>
<dbReference type="GO" id="GO:0005886">
    <property type="term" value="C:plasma membrane"/>
    <property type="evidence" value="ECO:0007669"/>
    <property type="project" value="UniProtKB-SubCell"/>
</dbReference>
<dbReference type="Pfam" id="PF13231">
    <property type="entry name" value="PMT_2"/>
    <property type="match status" value="1"/>
</dbReference>
<dbReference type="EMBL" id="NOZQ01000141">
    <property type="protein sequence ID" value="OYD15134.1"/>
    <property type="molecule type" value="Genomic_DNA"/>
</dbReference>
<keyword evidence="7 8" id="KW-0472">Membrane</keyword>
<evidence type="ECO:0000256" key="1">
    <source>
        <dbReference type="ARBA" id="ARBA00004651"/>
    </source>
</evidence>
<feature type="transmembrane region" description="Helical" evidence="8">
    <location>
        <begin position="91"/>
        <end position="108"/>
    </location>
</feature>
<feature type="domain" description="Glycosyltransferase RgtA/B/C/D-like" evidence="9">
    <location>
        <begin position="98"/>
        <end position="237"/>
    </location>
</feature>
<proteinExistence type="predicted"/>
<sequence>MSTLNISNAETTIESGTQHRRKIPFTPLAILFIIIHFVFLLFYFEPAISTPDAQGYFTQAKLIARGVKTYLEPESILQYIGPHWLHRSDNLYFTTFSPGFPTILAVVYKIFGPKAALLVSPLMSSLSLLGLFLLCRLWIGKGWALLALLLMAVNPFANQHALFGDSHTAVVFFLIWALFFLAQWVKSNSPRWAFGTGLFVGIIPTIRYPEVLFCFALGIFVLFHLKGNKISWRSLVAGAIGAAIPIGALCIRNQMAFGAFWRTGYGLSNEPTHFGGNYLTSYSLSYLKMLISEGCGLMFILGIIGIAVLCARRNTERGHTIHYARCTDNIAIYVVFLEARSPINEVLIADFLCLRNCWSLAHADGYR</sequence>
<accession>A0A235BSB6</accession>
<comment type="caution">
    <text evidence="10">The sequence shown here is derived from an EMBL/GenBank/DDBJ whole genome shotgun (WGS) entry which is preliminary data.</text>
</comment>
<evidence type="ECO:0000256" key="3">
    <source>
        <dbReference type="ARBA" id="ARBA00022676"/>
    </source>
</evidence>
<dbReference type="GO" id="GO:0009103">
    <property type="term" value="P:lipopolysaccharide biosynthetic process"/>
    <property type="evidence" value="ECO:0007669"/>
    <property type="project" value="UniProtKB-ARBA"/>
</dbReference>
<dbReference type="AlphaFoldDB" id="A0A235BSB6"/>
<reference evidence="10 11" key="1">
    <citation type="submission" date="2017-07" db="EMBL/GenBank/DDBJ databases">
        <title>Recovery of genomes from metagenomes via a dereplication, aggregation, and scoring strategy.</title>
        <authorList>
            <person name="Sieber C.M."/>
            <person name="Probst A.J."/>
            <person name="Sharrar A."/>
            <person name="Thomas B.C."/>
            <person name="Hess M."/>
            <person name="Tringe S.G."/>
            <person name="Banfield J.F."/>
        </authorList>
    </citation>
    <scope>NUCLEOTIDE SEQUENCE [LARGE SCALE GENOMIC DNA]</scope>
    <source>
        <strain evidence="10">JGI_Cruoil_03_44_89</strain>
    </source>
</reference>
<keyword evidence="5 8" id="KW-0812">Transmembrane</keyword>
<dbReference type="Proteomes" id="UP000215215">
    <property type="component" value="Unassembled WGS sequence"/>
</dbReference>
<evidence type="ECO:0000256" key="5">
    <source>
        <dbReference type="ARBA" id="ARBA00022692"/>
    </source>
</evidence>
<dbReference type="GO" id="GO:0016763">
    <property type="term" value="F:pentosyltransferase activity"/>
    <property type="evidence" value="ECO:0007669"/>
    <property type="project" value="TreeGrafter"/>
</dbReference>
<feature type="transmembrane region" description="Helical" evidence="8">
    <location>
        <begin position="25"/>
        <end position="44"/>
    </location>
</feature>
<feature type="transmembrane region" description="Helical" evidence="8">
    <location>
        <begin position="197"/>
        <end position="223"/>
    </location>
</feature>
<evidence type="ECO:0000256" key="4">
    <source>
        <dbReference type="ARBA" id="ARBA00022679"/>
    </source>
</evidence>
<feature type="transmembrane region" description="Helical" evidence="8">
    <location>
        <begin position="235"/>
        <end position="261"/>
    </location>
</feature>
<dbReference type="InterPro" id="IPR038731">
    <property type="entry name" value="RgtA/B/C-like"/>
</dbReference>
<evidence type="ECO:0000256" key="2">
    <source>
        <dbReference type="ARBA" id="ARBA00022475"/>
    </source>
</evidence>
<evidence type="ECO:0000256" key="8">
    <source>
        <dbReference type="SAM" id="Phobius"/>
    </source>
</evidence>
<keyword evidence="6 8" id="KW-1133">Transmembrane helix</keyword>
<comment type="subcellular location">
    <subcellularLocation>
        <location evidence="1">Cell membrane</location>
        <topology evidence="1">Multi-pass membrane protein</topology>
    </subcellularLocation>
</comment>
<evidence type="ECO:0000259" key="9">
    <source>
        <dbReference type="Pfam" id="PF13231"/>
    </source>
</evidence>
<keyword evidence="4" id="KW-0808">Transferase</keyword>
<feature type="transmembrane region" description="Helical" evidence="8">
    <location>
        <begin position="289"/>
        <end position="311"/>
    </location>
</feature>
<evidence type="ECO:0000256" key="6">
    <source>
        <dbReference type="ARBA" id="ARBA00022989"/>
    </source>
</evidence>
<name>A0A235BSB6_UNCW3</name>
<evidence type="ECO:0000313" key="10">
    <source>
        <dbReference type="EMBL" id="OYD15134.1"/>
    </source>
</evidence>
<organism evidence="10 11">
    <name type="scientific">candidate division WOR-3 bacterium JGI_Cruoil_03_44_89</name>
    <dbReference type="NCBI Taxonomy" id="1973748"/>
    <lineage>
        <taxon>Bacteria</taxon>
        <taxon>Bacteria division WOR-3</taxon>
    </lineage>
</organism>
<keyword evidence="3" id="KW-0328">Glycosyltransferase</keyword>
<feature type="transmembrane region" description="Helical" evidence="8">
    <location>
        <begin position="169"/>
        <end position="185"/>
    </location>
</feature>
<dbReference type="PANTHER" id="PTHR33908:SF11">
    <property type="entry name" value="MEMBRANE PROTEIN"/>
    <property type="match status" value="1"/>
</dbReference>
<evidence type="ECO:0000256" key="7">
    <source>
        <dbReference type="ARBA" id="ARBA00023136"/>
    </source>
</evidence>
<protein>
    <recommendedName>
        <fullName evidence="9">Glycosyltransferase RgtA/B/C/D-like domain-containing protein</fullName>
    </recommendedName>
</protein>
<gene>
    <name evidence="10" type="ORF">CH333_06470</name>
</gene>
<evidence type="ECO:0000313" key="11">
    <source>
        <dbReference type="Proteomes" id="UP000215215"/>
    </source>
</evidence>